<gene>
    <name evidence="2" type="ORF">HINF_LOCUS19536</name>
    <name evidence="3" type="ORF">HINF_LOCUS30924</name>
</gene>
<dbReference type="PANTHER" id="PTHR43215">
    <property type="entry name" value="RADIAL SPOKE HEAD 1 HOMOLOG"/>
    <property type="match status" value="1"/>
</dbReference>
<dbReference type="PANTHER" id="PTHR43215:SF14">
    <property type="entry name" value="RADIAL SPOKE HEAD 1 HOMOLOG"/>
    <property type="match status" value="1"/>
</dbReference>
<dbReference type="Gene3D" id="2.20.110.10">
    <property type="entry name" value="Histone H3 K4-specific methyltransferase SET7/9 N-terminal domain"/>
    <property type="match status" value="1"/>
</dbReference>
<evidence type="ECO:0000313" key="3">
    <source>
        <dbReference type="EMBL" id="CAL6026602.1"/>
    </source>
</evidence>
<dbReference type="EMBL" id="CATOUU010000499">
    <property type="protein sequence ID" value="CAI9931891.1"/>
    <property type="molecule type" value="Genomic_DNA"/>
</dbReference>
<comment type="caution">
    <text evidence="2">The sequence shown here is derived from an EMBL/GenBank/DDBJ whole genome shotgun (WGS) entry which is preliminary data.</text>
</comment>
<evidence type="ECO:0000256" key="1">
    <source>
        <dbReference type="ARBA" id="ARBA00022737"/>
    </source>
</evidence>
<dbReference type="SMART" id="SM00698">
    <property type="entry name" value="MORN"/>
    <property type="match status" value="2"/>
</dbReference>
<dbReference type="SUPFAM" id="SSF82185">
    <property type="entry name" value="Histone H3 K4-specific methyltransferase SET7/9 N-terminal domain"/>
    <property type="match status" value="1"/>
</dbReference>
<dbReference type="EMBL" id="CAXDID020000102">
    <property type="protein sequence ID" value="CAL6026602.1"/>
    <property type="molecule type" value="Genomic_DNA"/>
</dbReference>
<keyword evidence="1" id="KW-0677">Repeat</keyword>
<evidence type="ECO:0000313" key="2">
    <source>
        <dbReference type="EMBL" id="CAI9931891.1"/>
    </source>
</evidence>
<reference evidence="2" key="1">
    <citation type="submission" date="2023-06" db="EMBL/GenBank/DDBJ databases">
        <authorList>
            <person name="Kurt Z."/>
        </authorList>
    </citation>
    <scope>NUCLEOTIDE SEQUENCE</scope>
</reference>
<dbReference type="AlphaFoldDB" id="A0AA86P512"/>
<protein>
    <submittedName>
        <fullName evidence="2">Histone H3 K4-specific methyltransferase SET7/9 N-terminal domain-containing protein</fullName>
    </submittedName>
    <submittedName>
        <fullName evidence="3">Histone_H3 K4-specific methyltransferase SET7/9 N-terminal domain-containing protein</fullName>
    </submittedName>
</protein>
<dbReference type="Proteomes" id="UP001642409">
    <property type="component" value="Unassembled WGS sequence"/>
</dbReference>
<keyword evidence="2" id="KW-0489">Methyltransferase</keyword>
<evidence type="ECO:0000313" key="4">
    <source>
        <dbReference type="Proteomes" id="UP001642409"/>
    </source>
</evidence>
<accession>A0AA86P512</accession>
<dbReference type="InterPro" id="IPR003409">
    <property type="entry name" value="MORN"/>
</dbReference>
<organism evidence="2">
    <name type="scientific">Hexamita inflata</name>
    <dbReference type="NCBI Taxonomy" id="28002"/>
    <lineage>
        <taxon>Eukaryota</taxon>
        <taxon>Metamonada</taxon>
        <taxon>Diplomonadida</taxon>
        <taxon>Hexamitidae</taxon>
        <taxon>Hexamitinae</taxon>
        <taxon>Hexamita</taxon>
    </lineage>
</organism>
<reference evidence="3 4" key="2">
    <citation type="submission" date="2024-07" db="EMBL/GenBank/DDBJ databases">
        <authorList>
            <person name="Akdeniz Z."/>
        </authorList>
    </citation>
    <scope>NUCLEOTIDE SEQUENCE [LARGE SCALE GENOMIC DNA]</scope>
</reference>
<proteinExistence type="predicted"/>
<dbReference type="Pfam" id="PF02493">
    <property type="entry name" value="MORN"/>
    <property type="match status" value="3"/>
</dbReference>
<sequence>MFHGKGTLKLSSGDIYKGDFNQDRRHVTGTIKYADGRIYQGEFNEDQRTGCGKLTFPDGTTYTLNGQIIAPEDN</sequence>
<name>A0AA86P512_9EUKA</name>
<keyword evidence="4" id="KW-1185">Reference proteome</keyword>
<dbReference type="GO" id="GO:0008168">
    <property type="term" value="F:methyltransferase activity"/>
    <property type="evidence" value="ECO:0007669"/>
    <property type="project" value="UniProtKB-KW"/>
</dbReference>
<dbReference type="GO" id="GO:0032259">
    <property type="term" value="P:methylation"/>
    <property type="evidence" value="ECO:0007669"/>
    <property type="project" value="UniProtKB-KW"/>
</dbReference>
<keyword evidence="2" id="KW-0808">Transferase</keyword>